<name>A0A9P6LXY3_MORAP</name>
<dbReference type="InterPro" id="IPR025204">
    <property type="entry name" value="CENP-L"/>
</dbReference>
<dbReference type="SMART" id="SM00175">
    <property type="entry name" value="RAB"/>
    <property type="match status" value="1"/>
</dbReference>
<evidence type="ECO:0000256" key="7">
    <source>
        <dbReference type="ARBA" id="ARBA00023289"/>
    </source>
</evidence>
<dbReference type="InterPro" id="IPR001806">
    <property type="entry name" value="Small_GTPase"/>
</dbReference>
<feature type="region of interest" description="Disordered" evidence="8">
    <location>
        <begin position="224"/>
        <end position="249"/>
    </location>
</feature>
<dbReference type="SMART" id="SM00174">
    <property type="entry name" value="RHO"/>
    <property type="match status" value="1"/>
</dbReference>
<feature type="region of interest" description="Disordered" evidence="8">
    <location>
        <begin position="269"/>
        <end position="301"/>
    </location>
</feature>
<dbReference type="FunFam" id="3.40.50.300:FF:000229">
    <property type="entry name" value="Probable Ras-related protein Rab-6A"/>
    <property type="match status" value="1"/>
</dbReference>
<evidence type="ECO:0000313" key="9">
    <source>
        <dbReference type="EMBL" id="KAF9951174.1"/>
    </source>
</evidence>
<dbReference type="GO" id="GO:0005525">
    <property type="term" value="F:GTP binding"/>
    <property type="evidence" value="ECO:0007669"/>
    <property type="project" value="UniProtKB-KW"/>
</dbReference>
<feature type="compositionally biased region" description="Polar residues" evidence="8">
    <location>
        <begin position="284"/>
        <end position="301"/>
    </location>
</feature>
<dbReference type="Pfam" id="PF13092">
    <property type="entry name" value="CENP-L"/>
    <property type="match status" value="1"/>
</dbReference>
<dbReference type="GO" id="GO:0015031">
    <property type="term" value="P:protein transport"/>
    <property type="evidence" value="ECO:0007669"/>
    <property type="project" value="UniProtKB-KW"/>
</dbReference>
<evidence type="ECO:0000256" key="5">
    <source>
        <dbReference type="ARBA" id="ARBA00023134"/>
    </source>
</evidence>
<dbReference type="GO" id="GO:0003924">
    <property type="term" value="F:GTPase activity"/>
    <property type="evidence" value="ECO:0007669"/>
    <property type="project" value="InterPro"/>
</dbReference>
<evidence type="ECO:0000256" key="1">
    <source>
        <dbReference type="ARBA" id="ARBA00006270"/>
    </source>
</evidence>
<keyword evidence="10" id="KW-1185">Reference proteome</keyword>
<dbReference type="Proteomes" id="UP000738359">
    <property type="component" value="Unassembled WGS sequence"/>
</dbReference>
<dbReference type="OrthoDB" id="9989112at2759"/>
<dbReference type="CDD" id="cd01861">
    <property type="entry name" value="Rab6"/>
    <property type="match status" value="1"/>
</dbReference>
<dbReference type="InterPro" id="IPR027417">
    <property type="entry name" value="P-loop_NTPase"/>
</dbReference>
<keyword evidence="7" id="KW-0636">Prenylation</keyword>
<comment type="caution">
    <text evidence="9">The sequence shown here is derived from an EMBL/GenBank/DDBJ whole genome shotgun (WGS) entry which is preliminary data.</text>
</comment>
<dbReference type="SUPFAM" id="SSF52540">
    <property type="entry name" value="P-loop containing nucleoside triphosphate hydrolases"/>
    <property type="match status" value="1"/>
</dbReference>
<dbReference type="PANTHER" id="PTHR47977">
    <property type="entry name" value="RAS-RELATED PROTEIN RAB"/>
    <property type="match status" value="1"/>
</dbReference>
<keyword evidence="2" id="KW-0813">Transport</keyword>
<keyword evidence="5" id="KW-0342">GTP-binding</keyword>
<dbReference type="PROSITE" id="PS51421">
    <property type="entry name" value="RAS"/>
    <property type="match status" value="1"/>
</dbReference>
<keyword evidence="3" id="KW-0547">Nucleotide-binding</keyword>
<dbReference type="SMART" id="SM00173">
    <property type="entry name" value="RAS"/>
    <property type="match status" value="1"/>
</dbReference>
<evidence type="ECO:0000256" key="3">
    <source>
        <dbReference type="ARBA" id="ARBA00022741"/>
    </source>
</evidence>
<dbReference type="InterPro" id="IPR050227">
    <property type="entry name" value="Rab"/>
</dbReference>
<comment type="similarity">
    <text evidence="1">Belongs to the small GTPase superfamily. Rab family.</text>
</comment>
<evidence type="ECO:0000256" key="8">
    <source>
        <dbReference type="SAM" id="MobiDB-lite"/>
    </source>
</evidence>
<evidence type="ECO:0000313" key="10">
    <source>
        <dbReference type="Proteomes" id="UP000738359"/>
    </source>
</evidence>
<dbReference type="Pfam" id="PF00071">
    <property type="entry name" value="Ras"/>
    <property type="match status" value="1"/>
</dbReference>
<gene>
    <name evidence="9" type="ORF">BGZ70_001105</name>
</gene>
<protein>
    <submittedName>
        <fullName evidence="9">Uncharacterized protein</fullName>
    </submittedName>
</protein>
<organism evidence="9 10">
    <name type="scientific">Mortierella alpina</name>
    <name type="common">Oleaginous fungus</name>
    <name type="synonym">Mortierella renispora</name>
    <dbReference type="NCBI Taxonomy" id="64518"/>
    <lineage>
        <taxon>Eukaryota</taxon>
        <taxon>Fungi</taxon>
        <taxon>Fungi incertae sedis</taxon>
        <taxon>Mucoromycota</taxon>
        <taxon>Mortierellomycotina</taxon>
        <taxon>Mortierellomycetes</taxon>
        <taxon>Mortierellales</taxon>
        <taxon>Mortierellaceae</taxon>
        <taxon>Mortierella</taxon>
    </lineage>
</organism>
<dbReference type="AlphaFoldDB" id="A0A9P6LXY3"/>
<dbReference type="InterPro" id="IPR005225">
    <property type="entry name" value="Small_GTP-bd"/>
</dbReference>
<sequence length="629" mass="69861">MATNPEFSNPLRKFKLVFLGEQSVGKTSLITRFMYDTFDNTYQATIGIDFLSKTMYLEDRTVRLQLWDTAGQERFRSLIPSYIRDSSVAVVVYDITNRNSFMNTAKWIDDVRAERGTDVIIVLVGNKTDLNEKRQVTAEEGEKKAKEFNIMFIETSAKAGHNVKTLFRKIAQALPGMENTITDANQSQLIDVKIQDNPGAAEGASGSSTSLPTASHLLMALDTAGRPQDHGDGSHTTIDQRTWDSSNPLARPKARNILQHILGPLEKESSHASAFGPGLGPGLEQQQRAPTQSQDRENGTATSVLSSASLFNKTWNMYKTTPFYSFSKSHLGIYEQELIAHLAAHAKNLSTSALAAQTDATFATIVRDRVFPSQIDNSGQNFVENADIPGDIKSIEFQLLDLDDETEGEHGINDKQDAGVTRHSIMITITLRPKGKAKDQLYFCTAIMDQIHQTRNQASLGFAHFSMVLLKAPAMLGQLVIQWLERKFDCRICRLSLQTYELRKVVNASLEAAYNHAQGRDDKRPRPIELHYAFPQTVADLRSISVSVAPEDARQLLVSRVEGATAGLLEGVEAHCSESMKIDFERLRLTRAGCSSWFIATEGKVKIFPDVADKHSLQEFIQAIARCGT</sequence>
<feature type="compositionally biased region" description="Polar residues" evidence="8">
    <location>
        <begin position="234"/>
        <end position="248"/>
    </location>
</feature>
<proteinExistence type="inferred from homology"/>
<dbReference type="PRINTS" id="PR00449">
    <property type="entry name" value="RASTRNSFRMNG"/>
</dbReference>
<dbReference type="PROSITE" id="PS51420">
    <property type="entry name" value="RHO"/>
    <property type="match status" value="1"/>
</dbReference>
<keyword evidence="6" id="KW-0449">Lipoprotein</keyword>
<evidence type="ECO:0000256" key="2">
    <source>
        <dbReference type="ARBA" id="ARBA00022448"/>
    </source>
</evidence>
<dbReference type="Gene3D" id="3.40.50.300">
    <property type="entry name" value="P-loop containing nucleotide triphosphate hydrolases"/>
    <property type="match status" value="1"/>
</dbReference>
<dbReference type="NCBIfam" id="TIGR00231">
    <property type="entry name" value="small_GTP"/>
    <property type="match status" value="1"/>
</dbReference>
<dbReference type="EMBL" id="JAAAHY010001229">
    <property type="protein sequence ID" value="KAF9951174.1"/>
    <property type="molecule type" value="Genomic_DNA"/>
</dbReference>
<keyword evidence="4" id="KW-0653">Protein transport</keyword>
<evidence type="ECO:0000256" key="6">
    <source>
        <dbReference type="ARBA" id="ARBA00023288"/>
    </source>
</evidence>
<reference evidence="9" key="1">
    <citation type="journal article" date="2020" name="Fungal Divers.">
        <title>Resolving the Mortierellaceae phylogeny through synthesis of multi-gene phylogenetics and phylogenomics.</title>
        <authorList>
            <person name="Vandepol N."/>
            <person name="Liber J."/>
            <person name="Desiro A."/>
            <person name="Na H."/>
            <person name="Kennedy M."/>
            <person name="Barry K."/>
            <person name="Grigoriev I.V."/>
            <person name="Miller A.N."/>
            <person name="O'Donnell K."/>
            <person name="Stajich J.E."/>
            <person name="Bonito G."/>
        </authorList>
    </citation>
    <scope>NUCLEOTIDE SEQUENCE</scope>
    <source>
        <strain evidence="9">CK1249</strain>
    </source>
</reference>
<accession>A0A9P6LXY3</accession>
<dbReference type="SMART" id="SM00176">
    <property type="entry name" value="RAN"/>
    <property type="match status" value="1"/>
</dbReference>
<evidence type="ECO:0000256" key="4">
    <source>
        <dbReference type="ARBA" id="ARBA00022927"/>
    </source>
</evidence>
<dbReference type="PROSITE" id="PS51419">
    <property type="entry name" value="RAB"/>
    <property type="match status" value="1"/>
</dbReference>